<dbReference type="Proteomes" id="UP000187012">
    <property type="component" value="Unassembled WGS sequence"/>
</dbReference>
<proteinExistence type="predicted"/>
<dbReference type="AlphaFoldDB" id="A0A1N7RVG0"/>
<dbReference type="EMBL" id="CYGX02000017">
    <property type="protein sequence ID" value="SIT38713.1"/>
    <property type="molecule type" value="Genomic_DNA"/>
</dbReference>
<evidence type="ECO:0000313" key="2">
    <source>
        <dbReference type="EMBL" id="SIT38713.1"/>
    </source>
</evidence>
<dbReference type="STRING" id="1247936.BN2475_170017"/>
<accession>A0A1N7RVG0</accession>
<keyword evidence="3" id="KW-1185">Reference proteome</keyword>
<name>A0A1N7RVG0_9BURK</name>
<protein>
    <submittedName>
        <fullName evidence="2">Uncharacterized protein</fullName>
    </submittedName>
</protein>
<feature type="region of interest" description="Disordered" evidence="1">
    <location>
        <begin position="17"/>
        <end position="48"/>
    </location>
</feature>
<evidence type="ECO:0000313" key="3">
    <source>
        <dbReference type="Proteomes" id="UP000187012"/>
    </source>
</evidence>
<sequence>MVCPYRIVPPLTRRAGALPMSGDAAMGDPVRLDPGARRARCSRDYPAS</sequence>
<gene>
    <name evidence="2" type="ORF">BN2475_170017</name>
</gene>
<reference evidence="2 3" key="1">
    <citation type="submission" date="2016-12" db="EMBL/GenBank/DDBJ databases">
        <authorList>
            <person name="Song W.-J."/>
            <person name="Kurnit D.M."/>
        </authorList>
    </citation>
    <scope>NUCLEOTIDE SEQUENCE [LARGE SCALE GENOMIC DNA]</scope>
    <source>
        <strain evidence="2 3">STM7296</strain>
    </source>
</reference>
<evidence type="ECO:0000256" key="1">
    <source>
        <dbReference type="SAM" id="MobiDB-lite"/>
    </source>
</evidence>
<organism evidence="2 3">
    <name type="scientific">Paraburkholderia ribeironis</name>
    <dbReference type="NCBI Taxonomy" id="1247936"/>
    <lineage>
        <taxon>Bacteria</taxon>
        <taxon>Pseudomonadati</taxon>
        <taxon>Pseudomonadota</taxon>
        <taxon>Betaproteobacteria</taxon>
        <taxon>Burkholderiales</taxon>
        <taxon>Burkholderiaceae</taxon>
        <taxon>Paraburkholderia</taxon>
    </lineage>
</organism>